<organism evidence="1 2">
    <name type="scientific">Monoraphidium neglectum</name>
    <dbReference type="NCBI Taxonomy" id="145388"/>
    <lineage>
        <taxon>Eukaryota</taxon>
        <taxon>Viridiplantae</taxon>
        <taxon>Chlorophyta</taxon>
        <taxon>core chlorophytes</taxon>
        <taxon>Chlorophyceae</taxon>
        <taxon>CS clade</taxon>
        <taxon>Sphaeropleales</taxon>
        <taxon>Selenastraceae</taxon>
        <taxon>Monoraphidium</taxon>
    </lineage>
</organism>
<dbReference type="RefSeq" id="XP_013895815.1">
    <property type="nucleotide sequence ID" value="XM_014040361.1"/>
</dbReference>
<dbReference type="InterPro" id="IPR036918">
    <property type="entry name" value="Pyrv_Knase_C_sf"/>
</dbReference>
<accession>A0A0D2MQ63</accession>
<dbReference type="Gene3D" id="3.40.1380.20">
    <property type="entry name" value="Pyruvate kinase, C-terminal domain"/>
    <property type="match status" value="1"/>
</dbReference>
<evidence type="ECO:0000313" key="1">
    <source>
        <dbReference type="EMBL" id="KIY96795.1"/>
    </source>
</evidence>
<keyword evidence="2" id="KW-1185">Reference proteome</keyword>
<evidence type="ECO:0000313" key="2">
    <source>
        <dbReference type="Proteomes" id="UP000054498"/>
    </source>
</evidence>
<name>A0A0D2MQ63_9CHLO</name>
<dbReference type="KEGG" id="mng:MNEG_11169"/>
<proteinExistence type="predicted"/>
<dbReference type="EMBL" id="KK102842">
    <property type="protein sequence ID" value="KIY96795.1"/>
    <property type="molecule type" value="Genomic_DNA"/>
</dbReference>
<protein>
    <submittedName>
        <fullName evidence="1">Uncharacterized protein</fullName>
    </submittedName>
</protein>
<dbReference type="OrthoDB" id="10627183at2759"/>
<dbReference type="GeneID" id="25728404"/>
<gene>
    <name evidence="1" type="ORF">MNEG_11169</name>
</gene>
<sequence length="126" mass="13315">MQLAPLPCPHATPLPCLHATRTHPPSGQIVVTDSLQVARHCSALFGCYALHVPSLQEDAKELLTRAGLWAKSAGLWDGRGALLVLSGKFEANADMQPELSVVPAAGVAEGRAAVARMLRRTQSITA</sequence>
<dbReference type="Proteomes" id="UP000054498">
    <property type="component" value="Unassembled WGS sequence"/>
</dbReference>
<dbReference type="STRING" id="145388.A0A0D2MQ63"/>
<dbReference type="AlphaFoldDB" id="A0A0D2MQ63"/>
<reference evidence="1 2" key="1">
    <citation type="journal article" date="2013" name="BMC Genomics">
        <title>Reconstruction of the lipid metabolism for the microalga Monoraphidium neglectum from its genome sequence reveals characteristics suitable for biofuel production.</title>
        <authorList>
            <person name="Bogen C."/>
            <person name="Al-Dilaimi A."/>
            <person name="Albersmeier A."/>
            <person name="Wichmann J."/>
            <person name="Grundmann M."/>
            <person name="Rupp O."/>
            <person name="Lauersen K.J."/>
            <person name="Blifernez-Klassen O."/>
            <person name="Kalinowski J."/>
            <person name="Goesmann A."/>
            <person name="Mussgnug J.H."/>
            <person name="Kruse O."/>
        </authorList>
    </citation>
    <scope>NUCLEOTIDE SEQUENCE [LARGE SCALE GENOMIC DNA]</scope>
    <source>
        <strain evidence="1 2">SAG 48.87</strain>
    </source>
</reference>